<proteinExistence type="predicted"/>
<comment type="caution">
    <text evidence="3">The sequence shown here is derived from an EMBL/GenBank/DDBJ whole genome shotgun (WGS) entry which is preliminary data.</text>
</comment>
<evidence type="ECO:0000259" key="2">
    <source>
        <dbReference type="Pfam" id="PF01323"/>
    </source>
</evidence>
<feature type="region of interest" description="Disordered" evidence="1">
    <location>
        <begin position="1067"/>
        <end position="1097"/>
    </location>
</feature>
<reference evidence="3" key="1">
    <citation type="submission" date="2021-02" db="EMBL/GenBank/DDBJ databases">
        <authorList>
            <person name="Dougan E. K."/>
            <person name="Rhodes N."/>
            <person name="Thang M."/>
            <person name="Chan C."/>
        </authorList>
    </citation>
    <scope>NUCLEOTIDE SEQUENCE</scope>
</reference>
<dbReference type="OrthoDB" id="417212at2759"/>
<dbReference type="InterPro" id="IPR036249">
    <property type="entry name" value="Thioredoxin-like_sf"/>
</dbReference>
<dbReference type="Proteomes" id="UP000604046">
    <property type="component" value="Unassembled WGS sequence"/>
</dbReference>
<evidence type="ECO:0000313" key="3">
    <source>
        <dbReference type="EMBL" id="CAE6971683.1"/>
    </source>
</evidence>
<name>A0A812I242_9DINO</name>
<dbReference type="PANTHER" id="PTHR13887">
    <property type="entry name" value="GLUTATHIONE S-TRANSFERASE KAPPA"/>
    <property type="match status" value="1"/>
</dbReference>
<evidence type="ECO:0000313" key="4">
    <source>
        <dbReference type="Proteomes" id="UP000604046"/>
    </source>
</evidence>
<dbReference type="AlphaFoldDB" id="A0A812I242"/>
<dbReference type="InterPro" id="IPR001853">
    <property type="entry name" value="DSBA-like_thioredoxin_dom"/>
</dbReference>
<dbReference type="GO" id="GO:0016491">
    <property type="term" value="F:oxidoreductase activity"/>
    <property type="evidence" value="ECO:0007669"/>
    <property type="project" value="InterPro"/>
</dbReference>
<evidence type="ECO:0000256" key="1">
    <source>
        <dbReference type="SAM" id="MobiDB-lite"/>
    </source>
</evidence>
<gene>
    <name evidence="3" type="ORF">SNAT2548_LOCUS2624</name>
</gene>
<feature type="region of interest" description="Disordered" evidence="1">
    <location>
        <begin position="984"/>
        <end position="1004"/>
    </location>
</feature>
<keyword evidence="4" id="KW-1185">Reference proteome</keyword>
<protein>
    <recommendedName>
        <fullName evidence="2">DSBA-like thioredoxin domain-containing protein</fullName>
    </recommendedName>
</protein>
<accession>A0A812I242</accession>
<sequence>MDMLADEPIDFTVTRLPFFLRPELPGISKTLLPPSEEASLAKAPIPEGKWSLKESPGTWGDQMDKYTKKNPEKFGGKDQAPNARYGISWQASEVGLKFVFNQAMSNSMDALRLLMKVQREQSPEVREDFFEILSRKYFSEGQVLADHQVLLEAASEAKIPTEGLREWLQSGEGTFEIQRKYAEIFYGWGYTSVPVTLVSCEGVDQHIQGSQNLEAYLQVFRRLLEEPLPQKSAEEKLPIWEKYSHVARATGTAHGKDFAYEGRHGKSIAGFLLTAYARRDRRYSAAGFAKGVKHTRTSDGRSRMILLKQKDGSISSYTNKGPCSSQCPKTCGEHNHRFYDGSTRPDTQPSSGKMHELMKVGVSGLGEGRCLSLWSDRDSASAYANRVHVPVSFATVLSACVQNAVRVNSASLHPTFASKQAAMQHGLKTICETTGRALADKGPSAMLEKSAVPASVQETLQAASAFCNAEGSTLERLHATGETVAEPLLLKACEAGLEKGGVPLAPTGFINEPTCKGLELAGGSSISAGVREKTGEAVLKDGTAVHQQQTETGVQFRVGGGTVLDVCAGTHVPVASELASAIGLSGNVGRTERQETHAKSSMLSSSSSSTHETIDGVAGGLDVLGVEMLNCDTGVSQKRLLKEESSLTSSTKEETFGHAVKVLGTDVMSSSNSKTSAYDRTGVFESKQVHTETSNLKVMGATVSCQEHFRHEERRSFAGSSTKIQDNRNGIRTETEGYGAFGMNILEVKTTVKDVAAEVPSKSESLGEDHTAVKEHLPEPVGAKIQQHRFGQEHLPEPGGIKIQQHSFGQETSTTEVQLGEGGHLLVGAAAGGAVDAACALADGRGAAEALHDFAASTGENLTACAFMHTTRLPMFSASDHHAELVFANGVSLGVGEQSNQLKTLDGTVSQHTSGLQIGCGIPGDVLGVVQAQAAIGVTEDSVHKETGLEGGTETFDEKVKTEGVELRLGVGNFSTAPVRIGHVKSSSRDDAQTHTKGGGTKHEVTRRTYDGYNWLVASSGSVTENTVVDNISQDGTRSYHHSNFEGQQTGFNLGIFGRQEEIGNFEEHSGQQQHSWTTPDGVHHTEQSAETFQGQEDHVTHSFLF</sequence>
<dbReference type="Gene3D" id="3.40.30.10">
    <property type="entry name" value="Glutaredoxin"/>
    <property type="match status" value="1"/>
</dbReference>
<feature type="region of interest" description="Disordered" evidence="1">
    <location>
        <begin position="589"/>
        <end position="611"/>
    </location>
</feature>
<feature type="domain" description="DSBA-like thioredoxin" evidence="2">
    <location>
        <begin position="91"/>
        <end position="217"/>
    </location>
</feature>
<dbReference type="SUPFAM" id="SSF52833">
    <property type="entry name" value="Thioredoxin-like"/>
    <property type="match status" value="1"/>
</dbReference>
<feature type="compositionally biased region" description="Low complexity" evidence="1">
    <location>
        <begin position="600"/>
        <end position="609"/>
    </location>
</feature>
<dbReference type="EMBL" id="CAJNDS010000158">
    <property type="protein sequence ID" value="CAE6971683.1"/>
    <property type="molecule type" value="Genomic_DNA"/>
</dbReference>
<dbReference type="Pfam" id="PF01323">
    <property type="entry name" value="DSBA"/>
    <property type="match status" value="1"/>
</dbReference>
<dbReference type="PANTHER" id="PTHR13887:SF41">
    <property type="entry name" value="THIOREDOXIN SUPERFAMILY PROTEIN"/>
    <property type="match status" value="1"/>
</dbReference>
<organism evidence="3 4">
    <name type="scientific">Symbiodinium natans</name>
    <dbReference type="NCBI Taxonomy" id="878477"/>
    <lineage>
        <taxon>Eukaryota</taxon>
        <taxon>Sar</taxon>
        <taxon>Alveolata</taxon>
        <taxon>Dinophyceae</taxon>
        <taxon>Suessiales</taxon>
        <taxon>Symbiodiniaceae</taxon>
        <taxon>Symbiodinium</taxon>
    </lineage>
</organism>